<evidence type="ECO:0000313" key="4">
    <source>
        <dbReference type="EMBL" id="OHT04983.1"/>
    </source>
</evidence>
<dbReference type="RefSeq" id="XP_068358119.1">
    <property type="nucleotide sequence ID" value="XM_068505496.1"/>
</dbReference>
<evidence type="ECO:0000259" key="3">
    <source>
        <dbReference type="PROSITE" id="PS50004"/>
    </source>
</evidence>
<dbReference type="GO" id="GO:0005509">
    <property type="term" value="F:calcium ion binding"/>
    <property type="evidence" value="ECO:0007669"/>
    <property type="project" value="TreeGrafter"/>
</dbReference>
<organism evidence="4 5">
    <name type="scientific">Tritrichomonas foetus</name>
    <dbReference type="NCBI Taxonomy" id="1144522"/>
    <lineage>
        <taxon>Eukaryota</taxon>
        <taxon>Metamonada</taxon>
        <taxon>Parabasalia</taxon>
        <taxon>Tritrichomonadida</taxon>
        <taxon>Tritrichomonadidae</taxon>
        <taxon>Tritrichomonas</taxon>
    </lineage>
</organism>
<dbReference type="SUPFAM" id="SSF49562">
    <property type="entry name" value="C2 domain (Calcium/lipid-binding domain, CaLB)"/>
    <property type="match status" value="1"/>
</dbReference>
<dbReference type="PROSITE" id="PS50004">
    <property type="entry name" value="C2"/>
    <property type="match status" value="1"/>
</dbReference>
<dbReference type="Gene3D" id="2.60.40.150">
    <property type="entry name" value="C2 domain"/>
    <property type="match status" value="1"/>
</dbReference>
<proteinExistence type="predicted"/>
<keyword evidence="2" id="KW-0106">Calcium</keyword>
<dbReference type="GeneID" id="94840200"/>
<comment type="caution">
    <text evidence="4">The sequence shown here is derived from an EMBL/GenBank/DDBJ whole genome shotgun (WGS) entry which is preliminary data.</text>
</comment>
<gene>
    <name evidence="4" type="ORF">TRFO_27359</name>
</gene>
<dbReference type="CDD" id="cd00030">
    <property type="entry name" value="C2"/>
    <property type="match status" value="1"/>
</dbReference>
<dbReference type="PANTHER" id="PTHR45911:SF4">
    <property type="entry name" value="MULTIPLE C2 AND TRANSMEMBRANE DOMAIN-CONTAINING PROTEIN"/>
    <property type="match status" value="1"/>
</dbReference>
<dbReference type="GO" id="GO:0016020">
    <property type="term" value="C:membrane"/>
    <property type="evidence" value="ECO:0007669"/>
    <property type="project" value="TreeGrafter"/>
</dbReference>
<accession>A0A1J4K0T2</accession>
<keyword evidence="1" id="KW-0479">Metal-binding</keyword>
<dbReference type="PANTHER" id="PTHR45911">
    <property type="entry name" value="C2 DOMAIN-CONTAINING PROTEIN"/>
    <property type="match status" value="1"/>
</dbReference>
<name>A0A1J4K0T2_9EUKA</name>
<feature type="domain" description="C2" evidence="3">
    <location>
        <begin position="1"/>
        <end position="100"/>
    </location>
</feature>
<evidence type="ECO:0000313" key="5">
    <source>
        <dbReference type="Proteomes" id="UP000179807"/>
    </source>
</evidence>
<sequence length="234" mass="25761">MQLHVRVVEALEIAKMDLNKSDPYCIVSVPQANSSQRTKVKDNSLTPRWNEEFHFTLPNPASATLHVEMKDKDLVKDDKMASLDVQLCSIPVGMVVDNWYNMTPASGVKKGGRLHLVIHIAPQGAPAFIMQQPGAYTYGGMPMQPGMQPYPGAPMQPGMQQYPGAPMQPGMQPYPGAPMQPGMQPGMYPQQQGYPGGMMSFGPPPRPPGMSDKDYKKLCKAQKKAMKKMMKGKK</sequence>
<dbReference type="Proteomes" id="UP000179807">
    <property type="component" value="Unassembled WGS sequence"/>
</dbReference>
<dbReference type="AlphaFoldDB" id="A0A1J4K0T2"/>
<protein>
    <submittedName>
        <fullName evidence="4">XYPPX repeat family protein</fullName>
    </submittedName>
</protein>
<dbReference type="Pfam" id="PF00168">
    <property type="entry name" value="C2"/>
    <property type="match status" value="1"/>
</dbReference>
<dbReference type="SMART" id="SM00239">
    <property type="entry name" value="C2"/>
    <property type="match status" value="1"/>
</dbReference>
<dbReference type="EMBL" id="MLAK01000773">
    <property type="protein sequence ID" value="OHT04983.1"/>
    <property type="molecule type" value="Genomic_DNA"/>
</dbReference>
<dbReference type="InterPro" id="IPR000008">
    <property type="entry name" value="C2_dom"/>
</dbReference>
<keyword evidence="5" id="KW-1185">Reference proteome</keyword>
<reference evidence="4" key="1">
    <citation type="submission" date="2016-10" db="EMBL/GenBank/DDBJ databases">
        <authorList>
            <person name="Benchimol M."/>
            <person name="Almeida L.G."/>
            <person name="Vasconcelos A.T."/>
            <person name="Perreira-Neves A."/>
            <person name="Rosa I.A."/>
            <person name="Tasca T."/>
            <person name="Bogo M.R."/>
            <person name="de Souza W."/>
        </authorList>
    </citation>
    <scope>NUCLEOTIDE SEQUENCE [LARGE SCALE GENOMIC DNA]</scope>
    <source>
        <strain evidence="4">K</strain>
    </source>
</reference>
<dbReference type="OrthoDB" id="270970at2759"/>
<dbReference type="VEuPathDB" id="TrichDB:TRFO_27359"/>
<dbReference type="InterPro" id="IPR035892">
    <property type="entry name" value="C2_domain_sf"/>
</dbReference>
<evidence type="ECO:0000256" key="2">
    <source>
        <dbReference type="ARBA" id="ARBA00022837"/>
    </source>
</evidence>
<evidence type="ECO:0000256" key="1">
    <source>
        <dbReference type="ARBA" id="ARBA00022723"/>
    </source>
</evidence>